<dbReference type="Pfam" id="PF00657">
    <property type="entry name" value="Lipase_GDSL"/>
    <property type="match status" value="1"/>
</dbReference>
<dbReference type="InterPro" id="IPR038885">
    <property type="entry name" value="PLB1"/>
</dbReference>
<dbReference type="CDD" id="cd01824">
    <property type="entry name" value="Phospholipase_B_like"/>
    <property type="match status" value="1"/>
</dbReference>
<dbReference type="GO" id="GO:0006644">
    <property type="term" value="P:phospholipid metabolic process"/>
    <property type="evidence" value="ECO:0007669"/>
    <property type="project" value="TreeGrafter"/>
</dbReference>
<reference evidence="2" key="1">
    <citation type="submission" date="2013-02" db="EMBL/GenBank/DDBJ databases">
        <authorList>
            <person name="Hughes D."/>
        </authorList>
    </citation>
    <scope>NUCLEOTIDE SEQUENCE</scope>
    <source>
        <strain>Durham</strain>
        <strain evidence="2">NC isolate 2 -- Noor lab</strain>
    </source>
</reference>
<dbReference type="EMBL" id="CAQQ02173788">
    <property type="status" value="NOT_ANNOTATED_CDS"/>
    <property type="molecule type" value="Genomic_DNA"/>
</dbReference>
<dbReference type="EnsemblMetazoa" id="MESCA003148-RA">
    <property type="protein sequence ID" value="MESCA003148-PA"/>
    <property type="gene ID" value="MESCA003148"/>
</dbReference>
<dbReference type="PANTHER" id="PTHR21325:SF31">
    <property type="entry name" value="GH22081P-RELATED"/>
    <property type="match status" value="1"/>
</dbReference>
<name>T1GI79_MEGSC</name>
<keyword evidence="2" id="KW-1185">Reference proteome</keyword>
<evidence type="ECO:0000313" key="2">
    <source>
        <dbReference type="Proteomes" id="UP000015102"/>
    </source>
</evidence>
<dbReference type="AlphaFoldDB" id="T1GI79"/>
<dbReference type="HOGENOM" id="CLU_093595_0_0_1"/>
<sequence>MRSLFEKNIESGKLQDRVNHFIPFPCNTTNGRSFVRPTNINKLKPGDIDVIASIGDSLTAANGGMSSNILHVLNENRAISFSGGGKGTWREFLTLPNILKEFNPRLYGYSVDDVLALDKSSRLNVAEPMIMSRDMTYQSKALIKRMKADKKIDMKRDWKLLTIFVGNNDICSDMCHHNPQSNFADQHEKDLESTLRILRDNIPRLFVQIV</sequence>
<proteinExistence type="predicted"/>
<dbReference type="SUPFAM" id="SSF52266">
    <property type="entry name" value="SGNH hydrolase"/>
    <property type="match status" value="1"/>
</dbReference>
<reference evidence="1" key="2">
    <citation type="submission" date="2015-06" db="UniProtKB">
        <authorList>
            <consortium name="EnsemblMetazoa"/>
        </authorList>
    </citation>
    <scope>IDENTIFICATION</scope>
</reference>
<organism evidence="1 2">
    <name type="scientific">Megaselia scalaris</name>
    <name type="common">Humpbacked fly</name>
    <name type="synonym">Phora scalaris</name>
    <dbReference type="NCBI Taxonomy" id="36166"/>
    <lineage>
        <taxon>Eukaryota</taxon>
        <taxon>Metazoa</taxon>
        <taxon>Ecdysozoa</taxon>
        <taxon>Arthropoda</taxon>
        <taxon>Hexapoda</taxon>
        <taxon>Insecta</taxon>
        <taxon>Pterygota</taxon>
        <taxon>Neoptera</taxon>
        <taxon>Endopterygota</taxon>
        <taxon>Diptera</taxon>
        <taxon>Brachycera</taxon>
        <taxon>Muscomorpha</taxon>
        <taxon>Platypezoidea</taxon>
        <taxon>Phoridae</taxon>
        <taxon>Megaseliini</taxon>
        <taxon>Megaselia</taxon>
    </lineage>
</organism>
<protein>
    <submittedName>
        <fullName evidence="1">Uncharacterized protein</fullName>
    </submittedName>
</protein>
<dbReference type="PANTHER" id="PTHR21325">
    <property type="entry name" value="PHOSPHOLIPASE B, PLB1"/>
    <property type="match status" value="1"/>
</dbReference>
<accession>T1GI79</accession>
<dbReference type="GO" id="GO:0004620">
    <property type="term" value="F:phospholipase activity"/>
    <property type="evidence" value="ECO:0007669"/>
    <property type="project" value="InterPro"/>
</dbReference>
<dbReference type="Proteomes" id="UP000015102">
    <property type="component" value="Unassembled WGS sequence"/>
</dbReference>
<dbReference type="InterPro" id="IPR035547">
    <property type="entry name" value="Phospholipase_B"/>
</dbReference>
<dbReference type="OMA" id="ITTEIEC"/>
<dbReference type="STRING" id="36166.T1GI79"/>
<evidence type="ECO:0000313" key="1">
    <source>
        <dbReference type="EnsemblMetazoa" id="MESCA003148-PA"/>
    </source>
</evidence>
<dbReference type="InterPro" id="IPR001087">
    <property type="entry name" value="GDSL"/>
</dbReference>